<dbReference type="GO" id="GO:0016020">
    <property type="term" value="C:membrane"/>
    <property type="evidence" value="ECO:0007669"/>
    <property type="project" value="UniProtKB-SubCell"/>
</dbReference>
<gene>
    <name evidence="8" type="ORF">P4O66_021474</name>
</gene>
<organism evidence="8 9">
    <name type="scientific">Electrophorus voltai</name>
    <dbReference type="NCBI Taxonomy" id="2609070"/>
    <lineage>
        <taxon>Eukaryota</taxon>
        <taxon>Metazoa</taxon>
        <taxon>Chordata</taxon>
        <taxon>Craniata</taxon>
        <taxon>Vertebrata</taxon>
        <taxon>Euteleostomi</taxon>
        <taxon>Actinopterygii</taxon>
        <taxon>Neopterygii</taxon>
        <taxon>Teleostei</taxon>
        <taxon>Ostariophysi</taxon>
        <taxon>Gymnotiformes</taxon>
        <taxon>Gymnotoidei</taxon>
        <taxon>Gymnotidae</taxon>
        <taxon>Electrophorus</taxon>
    </lineage>
</organism>
<feature type="transmembrane region" description="Helical" evidence="7">
    <location>
        <begin position="51"/>
        <end position="71"/>
    </location>
</feature>
<feature type="compositionally biased region" description="Polar residues" evidence="6">
    <location>
        <begin position="330"/>
        <end position="344"/>
    </location>
</feature>
<dbReference type="Pfam" id="PF14967">
    <property type="entry name" value="FAM70"/>
    <property type="match status" value="1"/>
</dbReference>
<evidence type="ECO:0000256" key="7">
    <source>
        <dbReference type="SAM" id="Phobius"/>
    </source>
</evidence>
<feature type="transmembrane region" description="Helical" evidence="7">
    <location>
        <begin position="20"/>
        <end position="39"/>
    </location>
</feature>
<dbReference type="PANTHER" id="PTHR33721">
    <property type="entry name" value="TRANSMEMBRANE PROTEIN 255B-LIKE"/>
    <property type="match status" value="1"/>
</dbReference>
<feature type="region of interest" description="Disordered" evidence="6">
    <location>
        <begin position="302"/>
        <end position="375"/>
    </location>
</feature>
<protein>
    <recommendedName>
        <fullName evidence="10">Transmembrane protein 255B</fullName>
    </recommendedName>
</protein>
<dbReference type="InterPro" id="IPR028014">
    <property type="entry name" value="TMEM255"/>
</dbReference>
<feature type="transmembrane region" description="Helical" evidence="7">
    <location>
        <begin position="111"/>
        <end position="137"/>
    </location>
</feature>
<keyword evidence="5 7" id="KW-0472">Membrane</keyword>
<comment type="subcellular location">
    <subcellularLocation>
        <location evidence="1">Membrane</location>
        <topology evidence="1">Multi-pass membrane protein</topology>
    </subcellularLocation>
</comment>
<comment type="similarity">
    <text evidence="2">Belongs to the TMEM255 family.</text>
</comment>
<dbReference type="EMBL" id="JAROKS010000006">
    <property type="protein sequence ID" value="KAK1802938.1"/>
    <property type="molecule type" value="Genomic_DNA"/>
</dbReference>
<dbReference type="Proteomes" id="UP001239994">
    <property type="component" value="Unassembled WGS sequence"/>
</dbReference>
<name>A0AAD9E3F3_9TELE</name>
<evidence type="ECO:0000256" key="3">
    <source>
        <dbReference type="ARBA" id="ARBA00022692"/>
    </source>
</evidence>
<keyword evidence="9" id="KW-1185">Reference proteome</keyword>
<evidence type="ECO:0008006" key="10">
    <source>
        <dbReference type="Google" id="ProtNLM"/>
    </source>
</evidence>
<proteinExistence type="inferred from homology"/>
<evidence type="ECO:0000256" key="2">
    <source>
        <dbReference type="ARBA" id="ARBA00007903"/>
    </source>
</evidence>
<evidence type="ECO:0000313" key="8">
    <source>
        <dbReference type="EMBL" id="KAK1802938.1"/>
    </source>
</evidence>
<evidence type="ECO:0000256" key="1">
    <source>
        <dbReference type="ARBA" id="ARBA00004141"/>
    </source>
</evidence>
<dbReference type="PANTHER" id="PTHR33721:SF3">
    <property type="entry name" value="TRANSMEMBRANE PROTEIN 255B"/>
    <property type="match status" value="1"/>
</dbReference>
<evidence type="ECO:0000256" key="6">
    <source>
        <dbReference type="SAM" id="MobiDB-lite"/>
    </source>
</evidence>
<comment type="caution">
    <text evidence="8">The sequence shown here is derived from an EMBL/GenBank/DDBJ whole genome shotgun (WGS) entry which is preliminary data.</text>
</comment>
<dbReference type="AlphaFoldDB" id="A0AAD9E3F3"/>
<sequence>LGCGDMTHTKNLLTKTCIKLHVSHHGISAAAACVFSLSLPTVQYAQRRRTALWSTVALLGLSAVVLVIGLLSDTRTATVHVSGYYPGIILSFGGFLGIVGLNIVENRKPLLVASIIFISLGVIACFLCAIVDGIIAAEFIDQRPLMEGRCKFYTSGTGYLYDNYQTEVMCQSYSQDCKMKVRSNSCYCCDLYTCDSSDYRPPYYAFTGVNSCWDVVHLYRLLWSNVMLNVLGVFLGIVTTAILGAFKDLAPATQSQTSPSPAPPPHILYNPTQHMITYTGLCPSGQALPAYPNYPMPLQHLSSYAGPTAPQSSHEAAGSSPPPDEGQLPVQGSANPTLPSQPASQEPGGYMLTPNAPTLYGQALGTFEKPPPYAC</sequence>
<keyword evidence="4 7" id="KW-1133">Transmembrane helix</keyword>
<evidence type="ECO:0000256" key="4">
    <source>
        <dbReference type="ARBA" id="ARBA00022989"/>
    </source>
</evidence>
<keyword evidence="3 7" id="KW-0812">Transmembrane</keyword>
<feature type="transmembrane region" description="Helical" evidence="7">
    <location>
        <begin position="83"/>
        <end position="104"/>
    </location>
</feature>
<accession>A0AAD9E3F3</accession>
<feature type="transmembrane region" description="Helical" evidence="7">
    <location>
        <begin position="226"/>
        <end position="246"/>
    </location>
</feature>
<feature type="non-terminal residue" evidence="8">
    <location>
        <position position="1"/>
    </location>
</feature>
<evidence type="ECO:0000256" key="5">
    <source>
        <dbReference type="ARBA" id="ARBA00023136"/>
    </source>
</evidence>
<evidence type="ECO:0000313" key="9">
    <source>
        <dbReference type="Proteomes" id="UP001239994"/>
    </source>
</evidence>
<reference evidence="8" key="1">
    <citation type="submission" date="2023-03" db="EMBL/GenBank/DDBJ databases">
        <title>Electrophorus voltai genome.</title>
        <authorList>
            <person name="Bian C."/>
        </authorList>
    </citation>
    <scope>NUCLEOTIDE SEQUENCE</scope>
    <source>
        <strain evidence="8">CB-2022</strain>
        <tissue evidence="8">Muscle</tissue>
    </source>
</reference>